<evidence type="ECO:0000256" key="6">
    <source>
        <dbReference type="HAMAP-Rule" id="MF_00740"/>
    </source>
</evidence>
<reference evidence="10" key="1">
    <citation type="submission" date="2016-10" db="EMBL/GenBank/DDBJ databases">
        <authorList>
            <person name="Varghese N."/>
            <person name="Submissions S."/>
        </authorList>
    </citation>
    <scope>NUCLEOTIDE SEQUENCE [LARGE SCALE GENOMIC DNA]</scope>
    <source>
        <strain evidence="10">CGMCC 1.9127</strain>
    </source>
</reference>
<comment type="function">
    <text evidence="6">Isomerase that catalyzes the conversion of deoxy-ribose 1-phosphate (dRib-1-P) and ribose 1-phosphate (Rib-1-P) to deoxy-ribose 5-phosphate (dRib-5-P) and ribose 5-phosphate (Rib-5-P), respectively.</text>
</comment>
<dbReference type="GO" id="GO:0006018">
    <property type="term" value="P:2-deoxyribose 1-phosphate catabolic process"/>
    <property type="evidence" value="ECO:0007669"/>
    <property type="project" value="UniProtKB-UniRule"/>
</dbReference>
<dbReference type="SUPFAM" id="SSF143856">
    <property type="entry name" value="DeoB insert domain-like"/>
    <property type="match status" value="1"/>
</dbReference>
<dbReference type="CDD" id="cd16009">
    <property type="entry name" value="PPM"/>
    <property type="match status" value="1"/>
</dbReference>
<dbReference type="EC" id="5.4.2.7" evidence="6 7"/>
<dbReference type="AlphaFoldDB" id="A0A1H7SR54"/>
<gene>
    <name evidence="6" type="primary">deoB</name>
    <name evidence="9" type="ORF">SAMN05216262_12026</name>
</gene>
<dbReference type="InterPro" id="IPR006124">
    <property type="entry name" value="Metalloenzyme"/>
</dbReference>
<dbReference type="GO" id="GO:0000287">
    <property type="term" value="F:magnesium ion binding"/>
    <property type="evidence" value="ECO:0007669"/>
    <property type="project" value="UniProtKB-UniRule"/>
</dbReference>
<evidence type="ECO:0000259" key="8">
    <source>
        <dbReference type="Pfam" id="PF01676"/>
    </source>
</evidence>
<feature type="domain" description="Metalloenzyme" evidence="8">
    <location>
        <begin position="3"/>
        <end position="390"/>
    </location>
</feature>
<dbReference type="STRING" id="641665.GCA_002104455_01560"/>
<dbReference type="GO" id="GO:0030145">
    <property type="term" value="F:manganese ion binding"/>
    <property type="evidence" value="ECO:0007669"/>
    <property type="project" value="UniProtKB-UniRule"/>
</dbReference>
<dbReference type="Pfam" id="PF01676">
    <property type="entry name" value="Metalloenzyme"/>
    <property type="match status" value="1"/>
</dbReference>
<dbReference type="UniPathway" id="UPA00087">
    <property type="reaction ID" value="UER00173"/>
</dbReference>
<evidence type="ECO:0000256" key="1">
    <source>
        <dbReference type="ARBA" id="ARBA00010373"/>
    </source>
</evidence>
<name>A0A1H7SR54_9GAMM</name>
<feature type="binding site" evidence="6">
    <location>
        <position position="10"/>
    </location>
    <ligand>
        <name>Mn(2+)</name>
        <dbReference type="ChEBI" id="CHEBI:29035"/>
        <label>1</label>
    </ligand>
</feature>
<evidence type="ECO:0000256" key="3">
    <source>
        <dbReference type="ARBA" id="ARBA00022723"/>
    </source>
</evidence>
<dbReference type="OrthoDB" id="9769930at2"/>
<dbReference type="GO" id="GO:0008973">
    <property type="term" value="F:phosphopentomutase activity"/>
    <property type="evidence" value="ECO:0007669"/>
    <property type="project" value="UniProtKB-UniRule"/>
</dbReference>
<dbReference type="InterPro" id="IPR010045">
    <property type="entry name" value="DeoB"/>
</dbReference>
<dbReference type="Gene3D" id="3.40.720.10">
    <property type="entry name" value="Alkaline Phosphatase, subunit A"/>
    <property type="match status" value="1"/>
</dbReference>
<dbReference type="InterPro" id="IPR024052">
    <property type="entry name" value="Phosphopentomutase_DeoB_cap_sf"/>
</dbReference>
<dbReference type="SUPFAM" id="SSF53649">
    <property type="entry name" value="Alkaline phosphatase-like"/>
    <property type="match status" value="1"/>
</dbReference>
<dbReference type="PANTHER" id="PTHR21110">
    <property type="entry name" value="PHOSPHOPENTOMUTASE"/>
    <property type="match status" value="1"/>
</dbReference>
<feature type="binding site" evidence="6">
    <location>
        <position position="302"/>
    </location>
    <ligand>
        <name>Mn(2+)</name>
        <dbReference type="ChEBI" id="CHEBI:29035"/>
        <label>2</label>
    </ligand>
</feature>
<dbReference type="NCBIfam" id="NF003766">
    <property type="entry name" value="PRK05362.1"/>
    <property type="match status" value="1"/>
</dbReference>
<feature type="binding site" evidence="6">
    <location>
        <position position="339"/>
    </location>
    <ligand>
        <name>Mn(2+)</name>
        <dbReference type="ChEBI" id="CHEBI:29035"/>
        <label>1</label>
    </ligand>
</feature>
<accession>A0A1H7SR54</accession>
<organism evidence="9 10">
    <name type="scientific">Colwellia chukchiensis</name>
    <dbReference type="NCBI Taxonomy" id="641665"/>
    <lineage>
        <taxon>Bacteria</taxon>
        <taxon>Pseudomonadati</taxon>
        <taxon>Pseudomonadota</taxon>
        <taxon>Gammaproteobacteria</taxon>
        <taxon>Alteromonadales</taxon>
        <taxon>Colwelliaceae</taxon>
        <taxon>Colwellia</taxon>
    </lineage>
</organism>
<dbReference type="GO" id="GO:0009117">
    <property type="term" value="P:nucleotide metabolic process"/>
    <property type="evidence" value="ECO:0007669"/>
    <property type="project" value="UniProtKB-UniRule"/>
</dbReference>
<evidence type="ECO:0000313" key="9">
    <source>
        <dbReference type="EMBL" id="SEL74879.1"/>
    </source>
</evidence>
<dbReference type="InterPro" id="IPR017850">
    <property type="entry name" value="Alkaline_phosphatase_core_sf"/>
</dbReference>
<comment type="catalytic activity">
    <reaction evidence="6">
        <text>alpha-D-ribose 1-phosphate = D-ribose 5-phosphate</text>
        <dbReference type="Rhea" id="RHEA:18793"/>
        <dbReference type="ChEBI" id="CHEBI:57720"/>
        <dbReference type="ChEBI" id="CHEBI:78346"/>
        <dbReference type="EC" id="5.4.2.7"/>
    </reaction>
</comment>
<evidence type="ECO:0000256" key="4">
    <source>
        <dbReference type="ARBA" id="ARBA00023211"/>
    </source>
</evidence>
<dbReference type="GO" id="GO:0043094">
    <property type="term" value="P:metabolic compound salvage"/>
    <property type="evidence" value="ECO:0007669"/>
    <property type="project" value="UniProtKB-UniRule"/>
</dbReference>
<comment type="pathway">
    <text evidence="6">Carbohydrate degradation; 2-deoxy-D-ribose 1-phosphate degradation; D-glyceraldehyde 3-phosphate and acetaldehyde from 2-deoxy-alpha-D-ribose 1-phosphate: step 1/2.</text>
</comment>
<keyword evidence="4 6" id="KW-0464">Manganese</keyword>
<dbReference type="RefSeq" id="WP_085285863.1">
    <property type="nucleotide sequence ID" value="NZ_FOBI01000020.1"/>
</dbReference>
<dbReference type="Gene3D" id="3.30.70.1250">
    <property type="entry name" value="Phosphopentomutase"/>
    <property type="match status" value="1"/>
</dbReference>
<dbReference type="GO" id="GO:0005829">
    <property type="term" value="C:cytosol"/>
    <property type="evidence" value="ECO:0007669"/>
    <property type="project" value="TreeGrafter"/>
</dbReference>
<feature type="binding site" evidence="6">
    <location>
        <position position="350"/>
    </location>
    <ligand>
        <name>Mn(2+)</name>
        <dbReference type="ChEBI" id="CHEBI:29035"/>
        <label>2</label>
    </ligand>
</feature>
<sequence>MARAIVLVIDGFGIGHAPDAADFGDVSANTFANLARYFYEHEQRELKVTNLAKMGLVAAAFQAGDSRFPVQAQEPEQGVYGYAAELSTGKDTPSGHWEMMGVPVLFDWGYFPKHGNAFPADLITKINQATGYNGILGDCHASGTDIINKLGQEHIKTGLPICYTSADSVFQVAAHEQHFGLENLYRYCETVRELLEEMNIGRVIARPFIGESPADFTRTGNRRDYSILPPAATVLDKLTQAGGHVISVGKIADIYAHQGISEKTKATGIDALLDATISHINSAQDNSLIFTNLVNFDQDYGHRRDPLGFGLALEHFDQRLPEVIAAMREDDVLFLTADHGCDPTWHGTDHTREYVPVLAFHKQVRSVNIGERSSFADIGQTIAELFKLEKMPYGTSFFKALNL</sequence>
<dbReference type="NCBIfam" id="TIGR01696">
    <property type="entry name" value="deoB"/>
    <property type="match status" value="1"/>
</dbReference>
<dbReference type="FunFam" id="3.30.70.1250:FF:000001">
    <property type="entry name" value="Phosphopentomutase"/>
    <property type="match status" value="1"/>
</dbReference>
<comment type="similarity">
    <text evidence="1 6">Belongs to the phosphopentomutase family.</text>
</comment>
<evidence type="ECO:0000256" key="5">
    <source>
        <dbReference type="ARBA" id="ARBA00023235"/>
    </source>
</evidence>
<dbReference type="PIRSF" id="PIRSF001491">
    <property type="entry name" value="Ppentomutase"/>
    <property type="match status" value="1"/>
</dbReference>
<keyword evidence="2 6" id="KW-0963">Cytoplasm</keyword>
<keyword evidence="3 6" id="KW-0479">Metal-binding</keyword>
<evidence type="ECO:0000313" key="10">
    <source>
        <dbReference type="Proteomes" id="UP000199297"/>
    </source>
</evidence>
<dbReference type="HAMAP" id="MF_00740">
    <property type="entry name" value="Phosphopentomut"/>
    <property type="match status" value="1"/>
</dbReference>
<evidence type="ECO:0000256" key="2">
    <source>
        <dbReference type="ARBA" id="ARBA00022490"/>
    </source>
</evidence>
<feature type="binding site" evidence="6">
    <location>
        <position position="338"/>
    </location>
    <ligand>
        <name>Mn(2+)</name>
        <dbReference type="ChEBI" id="CHEBI:29035"/>
        <label>1</label>
    </ligand>
</feature>
<feature type="binding site" evidence="6">
    <location>
        <position position="297"/>
    </location>
    <ligand>
        <name>Mn(2+)</name>
        <dbReference type="ChEBI" id="CHEBI:29035"/>
        <label>2</label>
    </ligand>
</feature>
<protein>
    <recommendedName>
        <fullName evidence="6 7">Phosphopentomutase</fullName>
        <ecNumber evidence="6 7">5.4.2.7</ecNumber>
    </recommendedName>
    <alternativeName>
        <fullName evidence="6">Phosphodeoxyribomutase</fullName>
    </alternativeName>
</protein>
<comment type="cofactor">
    <cofactor evidence="6">
        <name>Mn(2+)</name>
        <dbReference type="ChEBI" id="CHEBI:29035"/>
    </cofactor>
    <text evidence="6">Binds 2 manganese ions.</text>
</comment>
<keyword evidence="5 6" id="KW-0413">Isomerase</keyword>
<dbReference type="EMBL" id="FOBI01000020">
    <property type="protein sequence ID" value="SEL74879.1"/>
    <property type="molecule type" value="Genomic_DNA"/>
</dbReference>
<proteinExistence type="inferred from homology"/>
<keyword evidence="10" id="KW-1185">Reference proteome</keyword>
<dbReference type="Proteomes" id="UP000199297">
    <property type="component" value="Unassembled WGS sequence"/>
</dbReference>
<comment type="catalytic activity">
    <reaction evidence="6">
        <text>2-deoxy-alpha-D-ribose 1-phosphate = 2-deoxy-D-ribose 5-phosphate</text>
        <dbReference type="Rhea" id="RHEA:27658"/>
        <dbReference type="ChEBI" id="CHEBI:57259"/>
        <dbReference type="ChEBI" id="CHEBI:62877"/>
        <dbReference type="EC" id="5.4.2.7"/>
    </reaction>
</comment>
<evidence type="ECO:0000256" key="7">
    <source>
        <dbReference type="NCBIfam" id="TIGR01696"/>
    </source>
</evidence>
<dbReference type="PANTHER" id="PTHR21110:SF0">
    <property type="entry name" value="PHOSPHOPENTOMUTASE"/>
    <property type="match status" value="1"/>
</dbReference>
<dbReference type="GO" id="GO:0006015">
    <property type="term" value="P:5-phosphoribose 1-diphosphate biosynthetic process"/>
    <property type="evidence" value="ECO:0007669"/>
    <property type="project" value="UniProtKB-UniPathway"/>
</dbReference>
<comment type="subcellular location">
    <subcellularLocation>
        <location evidence="6">Cytoplasm</location>
    </subcellularLocation>
</comment>